<dbReference type="Gene3D" id="3.30.920.30">
    <property type="entry name" value="Hypothetical protein"/>
    <property type="match status" value="1"/>
</dbReference>
<dbReference type="GO" id="GO:0004519">
    <property type="term" value="F:endonuclease activity"/>
    <property type="evidence" value="ECO:0007669"/>
    <property type="project" value="UniProtKB-KW"/>
</dbReference>
<proteinExistence type="inferred from homology"/>
<keyword evidence="2" id="KW-1277">Toxin-antitoxin system</keyword>
<dbReference type="InterPro" id="IPR012933">
    <property type="entry name" value="HicA_mRNA_interferase"/>
</dbReference>
<sequence length="57" mass="6477">MKTAELKRLIVANGATFKCQGTNHEKWINKSGEIFTVPRHRNIKDNLARAIIKQSKA</sequence>
<reference evidence="8 9" key="1">
    <citation type="submission" date="2018-06" db="EMBL/GenBank/DDBJ databases">
        <authorList>
            <consortium name="Pathogen Informatics"/>
            <person name="Doyle S."/>
        </authorList>
    </citation>
    <scope>NUCLEOTIDE SEQUENCE [LARGE SCALE GENOMIC DNA]</scope>
    <source>
        <strain evidence="8 9">NCTC13093</strain>
    </source>
</reference>
<keyword evidence="6" id="KW-0694">RNA-binding</keyword>
<dbReference type="AlphaFoldDB" id="A0A2X0VXT1"/>
<evidence type="ECO:0000256" key="4">
    <source>
        <dbReference type="ARBA" id="ARBA00022759"/>
    </source>
</evidence>
<keyword evidence="5" id="KW-0378">Hydrolase</keyword>
<evidence type="ECO:0000256" key="7">
    <source>
        <dbReference type="ARBA" id="ARBA00023016"/>
    </source>
</evidence>
<evidence type="ECO:0000256" key="3">
    <source>
        <dbReference type="ARBA" id="ARBA00022722"/>
    </source>
</evidence>
<evidence type="ECO:0000256" key="1">
    <source>
        <dbReference type="ARBA" id="ARBA00006620"/>
    </source>
</evidence>
<organism evidence="8 9">
    <name type="scientific">Anaerobiospirillum thomasii</name>
    <dbReference type="NCBI Taxonomy" id="179995"/>
    <lineage>
        <taxon>Bacteria</taxon>
        <taxon>Pseudomonadati</taxon>
        <taxon>Pseudomonadota</taxon>
        <taxon>Gammaproteobacteria</taxon>
        <taxon>Aeromonadales</taxon>
        <taxon>Succinivibrionaceae</taxon>
        <taxon>Anaerobiospirillum</taxon>
    </lineage>
</organism>
<gene>
    <name evidence="8" type="ORF">NCTC13093_01491</name>
</gene>
<keyword evidence="7" id="KW-0346">Stress response</keyword>
<dbReference type="EMBL" id="UAPV01000001">
    <property type="protein sequence ID" value="SPT70086.1"/>
    <property type="molecule type" value="Genomic_DNA"/>
</dbReference>
<keyword evidence="3" id="KW-0540">Nuclease</keyword>
<dbReference type="Pfam" id="PF07927">
    <property type="entry name" value="HicA_toxin"/>
    <property type="match status" value="1"/>
</dbReference>
<evidence type="ECO:0000313" key="9">
    <source>
        <dbReference type="Proteomes" id="UP000250086"/>
    </source>
</evidence>
<evidence type="ECO:0000313" key="8">
    <source>
        <dbReference type="EMBL" id="SPT70086.1"/>
    </source>
</evidence>
<comment type="similarity">
    <text evidence="1">Belongs to the HicA mRNA interferase family.</text>
</comment>
<dbReference type="GO" id="GO:0003729">
    <property type="term" value="F:mRNA binding"/>
    <property type="evidence" value="ECO:0007669"/>
    <property type="project" value="InterPro"/>
</dbReference>
<dbReference type="RefSeq" id="WP_172458276.1">
    <property type="nucleotide sequence ID" value="NZ_UAPU01000008.1"/>
</dbReference>
<accession>A0A2X0VXT1</accession>
<keyword evidence="9" id="KW-1185">Reference proteome</keyword>
<dbReference type="SUPFAM" id="SSF54786">
    <property type="entry name" value="YcfA/nrd intein domain"/>
    <property type="match status" value="1"/>
</dbReference>
<name>A0A2X0VXT1_9GAMM</name>
<evidence type="ECO:0000256" key="2">
    <source>
        <dbReference type="ARBA" id="ARBA00022649"/>
    </source>
</evidence>
<evidence type="ECO:0000256" key="6">
    <source>
        <dbReference type="ARBA" id="ARBA00022884"/>
    </source>
</evidence>
<dbReference type="InterPro" id="IPR038570">
    <property type="entry name" value="HicA_sf"/>
</dbReference>
<dbReference type="GO" id="GO:0016787">
    <property type="term" value="F:hydrolase activity"/>
    <property type="evidence" value="ECO:0007669"/>
    <property type="project" value="UniProtKB-KW"/>
</dbReference>
<dbReference type="Proteomes" id="UP000250086">
    <property type="component" value="Unassembled WGS sequence"/>
</dbReference>
<protein>
    <submittedName>
        <fullName evidence="8">YcfA-like protein</fullName>
    </submittedName>
</protein>
<keyword evidence="4" id="KW-0255">Endonuclease</keyword>
<evidence type="ECO:0000256" key="5">
    <source>
        <dbReference type="ARBA" id="ARBA00022801"/>
    </source>
</evidence>